<evidence type="ECO:0000256" key="1">
    <source>
        <dbReference type="ARBA" id="ARBA00005801"/>
    </source>
</evidence>
<dbReference type="GO" id="GO:0005886">
    <property type="term" value="C:plasma membrane"/>
    <property type="evidence" value="ECO:0007669"/>
    <property type="project" value="TreeGrafter"/>
</dbReference>
<dbReference type="GO" id="GO:0006465">
    <property type="term" value="P:signal peptide processing"/>
    <property type="evidence" value="ECO:0007669"/>
    <property type="project" value="TreeGrafter"/>
</dbReference>
<accession>A0A6J7ET96</accession>
<keyword evidence="2" id="KW-1133">Transmembrane helix</keyword>
<feature type="transmembrane region" description="Helical" evidence="2">
    <location>
        <begin position="39"/>
        <end position="57"/>
    </location>
</feature>
<keyword evidence="2" id="KW-0812">Transmembrane</keyword>
<evidence type="ECO:0000313" key="4">
    <source>
        <dbReference type="EMBL" id="CAB4886687.1"/>
    </source>
</evidence>
<feature type="transmembrane region" description="Helical" evidence="2">
    <location>
        <begin position="129"/>
        <end position="157"/>
    </location>
</feature>
<dbReference type="Pfam" id="PF01478">
    <property type="entry name" value="Peptidase_A24"/>
    <property type="match status" value="1"/>
</dbReference>
<feature type="transmembrane region" description="Helical" evidence="2">
    <location>
        <begin position="89"/>
        <end position="109"/>
    </location>
</feature>
<dbReference type="InterPro" id="IPR000045">
    <property type="entry name" value="Prepilin_IV_endopep_pep"/>
</dbReference>
<dbReference type="InterPro" id="IPR050882">
    <property type="entry name" value="Prepilin_peptidase/N-MTase"/>
</dbReference>
<feature type="transmembrane region" description="Helical" evidence="2">
    <location>
        <begin position="63"/>
        <end position="82"/>
    </location>
</feature>
<comment type="similarity">
    <text evidence="1">Belongs to the peptidase A24 family.</text>
</comment>
<feature type="transmembrane region" description="Helical" evidence="2">
    <location>
        <begin position="12"/>
        <end position="32"/>
    </location>
</feature>
<gene>
    <name evidence="4" type="ORF">UFOPK3402_01949</name>
</gene>
<dbReference type="PANTHER" id="PTHR30487">
    <property type="entry name" value="TYPE 4 PREPILIN-LIKE PROTEINS LEADER PEPTIDE-PROCESSING ENZYME"/>
    <property type="match status" value="1"/>
</dbReference>
<dbReference type="AlphaFoldDB" id="A0A6J7ET96"/>
<feature type="domain" description="Prepilin type IV endopeptidase peptidase" evidence="3">
    <location>
        <begin position="42"/>
        <end position="148"/>
    </location>
</feature>
<organism evidence="4">
    <name type="scientific">freshwater metagenome</name>
    <dbReference type="NCBI Taxonomy" id="449393"/>
    <lineage>
        <taxon>unclassified sequences</taxon>
        <taxon>metagenomes</taxon>
        <taxon>ecological metagenomes</taxon>
    </lineage>
</organism>
<evidence type="ECO:0000259" key="3">
    <source>
        <dbReference type="Pfam" id="PF01478"/>
    </source>
</evidence>
<keyword evidence="2" id="KW-0472">Membrane</keyword>
<dbReference type="PANTHER" id="PTHR30487:SF0">
    <property type="entry name" value="PREPILIN LEADER PEPTIDASE_N-METHYLTRANSFERASE-RELATED"/>
    <property type="match status" value="1"/>
</dbReference>
<dbReference type="Gene3D" id="1.20.120.1220">
    <property type="match status" value="1"/>
</dbReference>
<dbReference type="GO" id="GO:0004190">
    <property type="term" value="F:aspartic-type endopeptidase activity"/>
    <property type="evidence" value="ECO:0007669"/>
    <property type="project" value="InterPro"/>
</dbReference>
<dbReference type="EMBL" id="CAFBLS010000324">
    <property type="protein sequence ID" value="CAB4886687.1"/>
    <property type="molecule type" value="Genomic_DNA"/>
</dbReference>
<feature type="transmembrane region" description="Helical" evidence="2">
    <location>
        <begin position="169"/>
        <end position="188"/>
    </location>
</feature>
<sequence length="189" mass="19771">MHWFGEPFDRRMMITATLILACLWLACLWRFGLDWILPAYLYFAALSSLLAVIDLASKRLPNPLTLSAYPITAALLAVAAMAEGARQPIVRAVVSGAVLLLVFLVLHLISPAGMGLGDVKLAGSMGMVLGWISPAAVLWGTAAGFVIAAAVSLALLAIGRATRKSDVPFGPSMLAGAWITIAATGLLAA</sequence>
<evidence type="ECO:0000256" key="2">
    <source>
        <dbReference type="SAM" id="Phobius"/>
    </source>
</evidence>
<reference evidence="4" key="1">
    <citation type="submission" date="2020-05" db="EMBL/GenBank/DDBJ databases">
        <authorList>
            <person name="Chiriac C."/>
            <person name="Salcher M."/>
            <person name="Ghai R."/>
            <person name="Kavagutti S V."/>
        </authorList>
    </citation>
    <scope>NUCLEOTIDE SEQUENCE</scope>
</reference>
<name>A0A6J7ET96_9ZZZZ</name>
<proteinExistence type="inferred from homology"/>
<protein>
    <submittedName>
        <fullName evidence="4">Unannotated protein</fullName>
    </submittedName>
</protein>